<dbReference type="OrthoDB" id="3692230at2"/>
<dbReference type="Proteomes" id="UP000321793">
    <property type="component" value="Unassembled WGS sequence"/>
</dbReference>
<feature type="compositionally biased region" description="Acidic residues" evidence="1">
    <location>
        <begin position="7"/>
        <end position="16"/>
    </location>
</feature>
<keyword evidence="3" id="KW-1185">Reference proteome</keyword>
<comment type="caution">
    <text evidence="2">The sequence shown here is derived from an EMBL/GenBank/DDBJ whole genome shotgun (WGS) entry which is preliminary data.</text>
</comment>
<feature type="region of interest" description="Disordered" evidence="1">
    <location>
        <begin position="1"/>
        <end position="66"/>
    </location>
</feature>
<protein>
    <submittedName>
        <fullName evidence="2">Uncharacterized protein</fullName>
    </submittedName>
</protein>
<organism evidence="2 3">
    <name type="scientific">Knoellia locipacati</name>
    <dbReference type="NCBI Taxonomy" id="882824"/>
    <lineage>
        <taxon>Bacteria</taxon>
        <taxon>Bacillati</taxon>
        <taxon>Actinomycetota</taxon>
        <taxon>Actinomycetes</taxon>
        <taxon>Micrococcales</taxon>
        <taxon>Intrasporangiaceae</taxon>
        <taxon>Knoellia</taxon>
    </lineage>
</organism>
<name>A0A512SXK9_9MICO</name>
<dbReference type="AlphaFoldDB" id="A0A512SXK9"/>
<evidence type="ECO:0000313" key="2">
    <source>
        <dbReference type="EMBL" id="GEQ12666.1"/>
    </source>
</evidence>
<dbReference type="EMBL" id="BKBA01000003">
    <property type="protein sequence ID" value="GEQ12666.1"/>
    <property type="molecule type" value="Genomic_DNA"/>
</dbReference>
<reference evidence="2 3" key="1">
    <citation type="submission" date="2019-07" db="EMBL/GenBank/DDBJ databases">
        <title>Whole genome shotgun sequence of Knoellia locipacati NBRC 109775.</title>
        <authorList>
            <person name="Hosoyama A."/>
            <person name="Uohara A."/>
            <person name="Ohji S."/>
            <person name="Ichikawa N."/>
        </authorList>
    </citation>
    <scope>NUCLEOTIDE SEQUENCE [LARGE SCALE GENOMIC DNA]</scope>
    <source>
        <strain evidence="2 3">NBRC 109775</strain>
    </source>
</reference>
<dbReference type="RefSeq" id="WP_147062159.1">
    <property type="nucleotide sequence ID" value="NZ_BAABDN010000001.1"/>
</dbReference>
<accession>A0A512SXK9</accession>
<feature type="compositionally biased region" description="Basic and acidic residues" evidence="1">
    <location>
        <begin position="47"/>
        <end position="66"/>
    </location>
</feature>
<sequence length="66" mass="7371">MSQEPADASEDRDDDANVGSRAELLPEERAVDSDDPEEQARVILAESQERTEQPEATRRESTQTPD</sequence>
<evidence type="ECO:0000256" key="1">
    <source>
        <dbReference type="SAM" id="MobiDB-lite"/>
    </source>
</evidence>
<proteinExistence type="predicted"/>
<gene>
    <name evidence="2" type="ORF">KLO01_07130</name>
</gene>
<evidence type="ECO:0000313" key="3">
    <source>
        <dbReference type="Proteomes" id="UP000321793"/>
    </source>
</evidence>